<dbReference type="InterPro" id="IPR011006">
    <property type="entry name" value="CheY-like_superfamily"/>
</dbReference>
<sequence length="209" mass="22800">MIRVFIVDDQPLIRLGLRWILGAHSDIDVVGEAGDPHEAVLRMTQSRADVALCGFNRPDGEGLNLVQGLLQRDPKLRILIVSAVGDGPLPRRLLAAGALGYVSKSRDGAVVVRALREVAAGRRFIDDSLGGRLLFESSPFDRLSPRELEVARMLLEGRRNREIAAALRVSESTVRTLRARALGKLDVRGEGALVRLAFDHGLLGRDAKC</sequence>
<accession>A0AAU9AMU6</accession>
<evidence type="ECO:0000259" key="5">
    <source>
        <dbReference type="PROSITE" id="PS50110"/>
    </source>
</evidence>
<dbReference type="Proteomes" id="UP000218824">
    <property type="component" value="Chromosome"/>
</dbReference>
<dbReference type="EMBL" id="AP014940">
    <property type="protein sequence ID" value="BAV99846.1"/>
    <property type="molecule type" value="Genomic_DNA"/>
</dbReference>
<evidence type="ECO:0000313" key="6">
    <source>
        <dbReference type="EMBL" id="BAV99846.1"/>
    </source>
</evidence>
<reference evidence="6 7" key="1">
    <citation type="journal article" date="2017" name="DNA Res.">
        <title>Complete genome sequence and expression profile of the commercial lytic enzyme producer Lysobacter enzymogenes M497-1.</title>
        <authorList>
            <person name="Takami H."/>
            <person name="Toyoda A."/>
            <person name="Uchiyama I."/>
            <person name="Itoh T."/>
            <person name="Takaki Y."/>
            <person name="Arai W."/>
            <person name="Nishi S."/>
            <person name="Kawai M."/>
            <person name="Shinya K."/>
            <person name="Ikeda H."/>
        </authorList>
    </citation>
    <scope>NUCLEOTIDE SEQUENCE [LARGE SCALE GENOMIC DNA]</scope>
    <source>
        <strain evidence="6 7">M497-1</strain>
    </source>
</reference>
<dbReference type="GO" id="GO:0006355">
    <property type="term" value="P:regulation of DNA-templated transcription"/>
    <property type="evidence" value="ECO:0007669"/>
    <property type="project" value="InterPro"/>
</dbReference>
<protein>
    <submittedName>
        <fullName evidence="6">LuxR/UhpA family transcriptional regulator</fullName>
    </submittedName>
</protein>
<dbReference type="PANTHER" id="PTHR43214:SF43">
    <property type="entry name" value="TWO-COMPONENT RESPONSE REGULATOR"/>
    <property type="match status" value="1"/>
</dbReference>
<dbReference type="Pfam" id="PF00196">
    <property type="entry name" value="GerE"/>
    <property type="match status" value="1"/>
</dbReference>
<evidence type="ECO:0000313" key="7">
    <source>
        <dbReference type="Proteomes" id="UP000218824"/>
    </source>
</evidence>
<evidence type="ECO:0000256" key="2">
    <source>
        <dbReference type="ARBA" id="ARBA00023125"/>
    </source>
</evidence>
<dbReference type="SMART" id="SM00448">
    <property type="entry name" value="REC"/>
    <property type="match status" value="1"/>
</dbReference>
<evidence type="ECO:0000256" key="3">
    <source>
        <dbReference type="PROSITE-ProRule" id="PRU00169"/>
    </source>
</evidence>
<evidence type="ECO:0000259" key="4">
    <source>
        <dbReference type="PROSITE" id="PS50043"/>
    </source>
</evidence>
<dbReference type="InterPro" id="IPR039420">
    <property type="entry name" value="WalR-like"/>
</dbReference>
<proteinExistence type="predicted"/>
<dbReference type="InterPro" id="IPR058245">
    <property type="entry name" value="NreC/VraR/RcsB-like_REC"/>
</dbReference>
<dbReference type="SUPFAM" id="SSF46894">
    <property type="entry name" value="C-terminal effector domain of the bipartite response regulators"/>
    <property type="match status" value="1"/>
</dbReference>
<keyword evidence="1" id="KW-0597">Phosphoprotein</keyword>
<organism evidence="6 7">
    <name type="scientific">Lysobacter enzymogenes</name>
    <dbReference type="NCBI Taxonomy" id="69"/>
    <lineage>
        <taxon>Bacteria</taxon>
        <taxon>Pseudomonadati</taxon>
        <taxon>Pseudomonadota</taxon>
        <taxon>Gammaproteobacteria</taxon>
        <taxon>Lysobacterales</taxon>
        <taxon>Lysobacteraceae</taxon>
        <taxon>Lysobacter</taxon>
    </lineage>
</organism>
<name>A0AAU9AMU6_LYSEN</name>
<dbReference type="InterPro" id="IPR000792">
    <property type="entry name" value="Tscrpt_reg_LuxR_C"/>
</dbReference>
<dbReference type="Pfam" id="PF00072">
    <property type="entry name" value="Response_reg"/>
    <property type="match status" value="1"/>
</dbReference>
<keyword evidence="2" id="KW-0238">DNA-binding</keyword>
<dbReference type="KEGG" id="lem:LEN_4359"/>
<dbReference type="PROSITE" id="PS50043">
    <property type="entry name" value="HTH_LUXR_2"/>
    <property type="match status" value="1"/>
</dbReference>
<dbReference type="CDD" id="cd06170">
    <property type="entry name" value="LuxR_C_like"/>
    <property type="match status" value="1"/>
</dbReference>
<dbReference type="PANTHER" id="PTHR43214">
    <property type="entry name" value="TWO-COMPONENT RESPONSE REGULATOR"/>
    <property type="match status" value="1"/>
</dbReference>
<dbReference type="CDD" id="cd17535">
    <property type="entry name" value="REC_NarL-like"/>
    <property type="match status" value="1"/>
</dbReference>
<evidence type="ECO:0000256" key="1">
    <source>
        <dbReference type="ARBA" id="ARBA00022553"/>
    </source>
</evidence>
<dbReference type="PRINTS" id="PR00038">
    <property type="entry name" value="HTHLUXR"/>
</dbReference>
<dbReference type="GeneID" id="83066149"/>
<dbReference type="SUPFAM" id="SSF52172">
    <property type="entry name" value="CheY-like"/>
    <property type="match status" value="1"/>
</dbReference>
<feature type="domain" description="Response regulatory" evidence="5">
    <location>
        <begin position="3"/>
        <end position="119"/>
    </location>
</feature>
<dbReference type="GO" id="GO:0003677">
    <property type="term" value="F:DNA binding"/>
    <property type="evidence" value="ECO:0007669"/>
    <property type="project" value="UniProtKB-KW"/>
</dbReference>
<dbReference type="Gene3D" id="3.40.50.2300">
    <property type="match status" value="1"/>
</dbReference>
<dbReference type="RefSeq" id="WP_074870806.1">
    <property type="nucleotide sequence ID" value="NZ_AP014940.1"/>
</dbReference>
<dbReference type="InterPro" id="IPR001789">
    <property type="entry name" value="Sig_transdc_resp-reg_receiver"/>
</dbReference>
<dbReference type="AlphaFoldDB" id="A0AAU9AMU6"/>
<comment type="caution">
    <text evidence="3">Lacks conserved residue(s) required for the propagation of feature annotation.</text>
</comment>
<dbReference type="InterPro" id="IPR016032">
    <property type="entry name" value="Sig_transdc_resp-reg_C-effctor"/>
</dbReference>
<dbReference type="PROSITE" id="PS50110">
    <property type="entry name" value="RESPONSE_REGULATORY"/>
    <property type="match status" value="1"/>
</dbReference>
<dbReference type="PROSITE" id="PS00622">
    <property type="entry name" value="HTH_LUXR_1"/>
    <property type="match status" value="1"/>
</dbReference>
<dbReference type="GO" id="GO:0000160">
    <property type="term" value="P:phosphorelay signal transduction system"/>
    <property type="evidence" value="ECO:0007669"/>
    <property type="project" value="InterPro"/>
</dbReference>
<gene>
    <name evidence="6" type="ORF">LEN_4359</name>
</gene>
<feature type="domain" description="HTH luxR-type" evidence="4">
    <location>
        <begin position="136"/>
        <end position="201"/>
    </location>
</feature>
<dbReference type="SMART" id="SM00421">
    <property type="entry name" value="HTH_LUXR"/>
    <property type="match status" value="1"/>
</dbReference>